<dbReference type="GO" id="GO:0005829">
    <property type="term" value="C:cytosol"/>
    <property type="evidence" value="ECO:0007669"/>
    <property type="project" value="TreeGrafter"/>
</dbReference>
<dbReference type="SUPFAM" id="SSF54909">
    <property type="entry name" value="Dimeric alpha+beta barrel"/>
    <property type="match status" value="1"/>
</dbReference>
<dbReference type="PANTHER" id="PTHR30154:SF34">
    <property type="entry name" value="TRANSCRIPTIONAL REGULATOR AZLB"/>
    <property type="match status" value="1"/>
</dbReference>
<keyword evidence="1" id="KW-0805">Transcription regulation</keyword>
<dbReference type="Pfam" id="PF13412">
    <property type="entry name" value="HTH_24"/>
    <property type="match status" value="1"/>
</dbReference>
<evidence type="ECO:0000256" key="1">
    <source>
        <dbReference type="ARBA" id="ARBA00023015"/>
    </source>
</evidence>
<organism evidence="5 6">
    <name type="scientific">Neoroseomonas soli</name>
    <dbReference type="NCBI Taxonomy" id="1081025"/>
    <lineage>
        <taxon>Bacteria</taxon>
        <taxon>Pseudomonadati</taxon>
        <taxon>Pseudomonadota</taxon>
        <taxon>Alphaproteobacteria</taxon>
        <taxon>Acetobacterales</taxon>
        <taxon>Acetobacteraceae</taxon>
        <taxon>Neoroseomonas</taxon>
    </lineage>
</organism>
<dbReference type="Gene3D" id="1.10.10.10">
    <property type="entry name" value="Winged helix-like DNA-binding domain superfamily/Winged helix DNA-binding domain"/>
    <property type="match status" value="1"/>
</dbReference>
<dbReference type="GO" id="GO:0043200">
    <property type="term" value="P:response to amino acid"/>
    <property type="evidence" value="ECO:0007669"/>
    <property type="project" value="TreeGrafter"/>
</dbReference>
<keyword evidence="2" id="KW-0238">DNA-binding</keyword>
<evidence type="ECO:0000313" key="6">
    <source>
        <dbReference type="Proteomes" id="UP001138751"/>
    </source>
</evidence>
<dbReference type="InterPro" id="IPR019887">
    <property type="entry name" value="Tscrpt_reg_AsnC/Lrp_C"/>
</dbReference>
<dbReference type="Gene3D" id="3.30.70.920">
    <property type="match status" value="1"/>
</dbReference>
<dbReference type="GO" id="GO:0043565">
    <property type="term" value="F:sequence-specific DNA binding"/>
    <property type="evidence" value="ECO:0007669"/>
    <property type="project" value="InterPro"/>
</dbReference>
<gene>
    <name evidence="5" type="ORF">GXW76_02505</name>
</gene>
<evidence type="ECO:0000256" key="2">
    <source>
        <dbReference type="ARBA" id="ARBA00023125"/>
    </source>
</evidence>
<sequence>MMKNADLDDFDRALLDRLRANNQTPARLLAEQVGLSESAVLRRVRNLRKNGVIIADVSVVHPAVLGTPLTIHVLVSLEREGTAALDAFERKLRAREEVQGAWYVTGEVDFVLLLRVRSMEAYATFTREMFHDDPNVASFRTIVTLREVEGLRQP</sequence>
<dbReference type="InterPro" id="IPR000485">
    <property type="entry name" value="AsnC-type_HTH_dom"/>
</dbReference>
<protein>
    <submittedName>
        <fullName evidence="5">Lrp/AsnC family transcriptional regulator</fullName>
    </submittedName>
</protein>
<keyword evidence="6" id="KW-1185">Reference proteome</keyword>
<dbReference type="InterPro" id="IPR019888">
    <property type="entry name" value="Tscrpt_reg_AsnC-like"/>
</dbReference>
<reference evidence="5" key="2">
    <citation type="journal article" date="2021" name="Syst. Appl. Microbiol.">
        <title>Roseomonas hellenica sp. nov., isolated from roots of wild-growing Alkanna tinctoria.</title>
        <authorList>
            <person name="Rat A."/>
            <person name="Naranjo H.D."/>
            <person name="Lebbe L."/>
            <person name="Cnockaert M."/>
            <person name="Krigas N."/>
            <person name="Grigoriadou K."/>
            <person name="Maloupa E."/>
            <person name="Willems A."/>
        </authorList>
    </citation>
    <scope>NUCLEOTIDE SEQUENCE</scope>
    <source>
        <strain evidence="5">LMG 31231</strain>
    </source>
</reference>
<keyword evidence="3" id="KW-0804">Transcription</keyword>
<dbReference type="SMART" id="SM00344">
    <property type="entry name" value="HTH_ASNC"/>
    <property type="match status" value="1"/>
</dbReference>
<dbReference type="InterPro" id="IPR011008">
    <property type="entry name" value="Dimeric_a/b-barrel"/>
</dbReference>
<reference evidence="5" key="1">
    <citation type="submission" date="2020-01" db="EMBL/GenBank/DDBJ databases">
        <authorList>
            <person name="Rat A."/>
        </authorList>
    </citation>
    <scope>NUCLEOTIDE SEQUENCE</scope>
    <source>
        <strain evidence="5">LMG 31231</strain>
    </source>
</reference>
<dbReference type="AlphaFoldDB" id="A0A9X9WSA5"/>
<dbReference type="PANTHER" id="PTHR30154">
    <property type="entry name" value="LEUCINE-RESPONSIVE REGULATORY PROTEIN"/>
    <property type="match status" value="1"/>
</dbReference>
<accession>A0A9X9WSA5</accession>
<dbReference type="Pfam" id="PF01037">
    <property type="entry name" value="AsnC_trans_reg"/>
    <property type="match status" value="1"/>
</dbReference>
<evidence type="ECO:0000313" key="5">
    <source>
        <dbReference type="EMBL" id="MBR0670034.1"/>
    </source>
</evidence>
<dbReference type="EMBL" id="JAAEDM010000004">
    <property type="protein sequence ID" value="MBR0670034.1"/>
    <property type="molecule type" value="Genomic_DNA"/>
</dbReference>
<proteinExistence type="predicted"/>
<comment type="caution">
    <text evidence="5">The sequence shown here is derived from an EMBL/GenBank/DDBJ whole genome shotgun (WGS) entry which is preliminary data.</text>
</comment>
<evidence type="ECO:0000256" key="3">
    <source>
        <dbReference type="ARBA" id="ARBA00023163"/>
    </source>
</evidence>
<dbReference type="PROSITE" id="PS50956">
    <property type="entry name" value="HTH_ASNC_2"/>
    <property type="match status" value="1"/>
</dbReference>
<dbReference type="Proteomes" id="UP001138751">
    <property type="component" value="Unassembled WGS sequence"/>
</dbReference>
<dbReference type="InterPro" id="IPR036388">
    <property type="entry name" value="WH-like_DNA-bd_sf"/>
</dbReference>
<evidence type="ECO:0000259" key="4">
    <source>
        <dbReference type="PROSITE" id="PS50956"/>
    </source>
</evidence>
<dbReference type="PRINTS" id="PR00033">
    <property type="entry name" value="HTHASNC"/>
</dbReference>
<dbReference type="InterPro" id="IPR036390">
    <property type="entry name" value="WH_DNA-bd_sf"/>
</dbReference>
<name>A0A9X9WSA5_9PROT</name>
<dbReference type="SUPFAM" id="SSF46785">
    <property type="entry name" value="Winged helix' DNA-binding domain"/>
    <property type="match status" value="1"/>
</dbReference>
<feature type="domain" description="HTH asnC-type" evidence="4">
    <location>
        <begin position="7"/>
        <end position="68"/>
    </location>
</feature>